<dbReference type="Proteomes" id="UP000035681">
    <property type="component" value="Unplaced"/>
</dbReference>
<dbReference type="PANTHER" id="PTHR28434:SF1">
    <property type="entry name" value="PROTEIN C3ORF33"/>
    <property type="match status" value="1"/>
</dbReference>
<keyword evidence="1" id="KW-0812">Transmembrane</keyword>
<name>A0A0K0ETL7_STRER</name>
<dbReference type="PANTHER" id="PTHR28434">
    <property type="entry name" value="PROTEIN C3ORF33"/>
    <property type="match status" value="1"/>
</dbReference>
<proteinExistence type="predicted"/>
<evidence type="ECO:0000313" key="4">
    <source>
        <dbReference type="WBParaSite" id="TCONS_00016608.p1"/>
    </source>
</evidence>
<organism evidence="3">
    <name type="scientific">Strongyloides stercoralis</name>
    <name type="common">Threadworm</name>
    <dbReference type="NCBI Taxonomy" id="6248"/>
    <lineage>
        <taxon>Eukaryota</taxon>
        <taxon>Metazoa</taxon>
        <taxon>Ecdysozoa</taxon>
        <taxon>Nematoda</taxon>
        <taxon>Chromadorea</taxon>
        <taxon>Rhabditida</taxon>
        <taxon>Tylenchina</taxon>
        <taxon>Panagrolaimomorpha</taxon>
        <taxon>Strongyloidoidea</taxon>
        <taxon>Strongyloididae</taxon>
        <taxon>Strongyloides</taxon>
    </lineage>
</organism>
<feature type="transmembrane region" description="Helical" evidence="1">
    <location>
        <begin position="30"/>
        <end position="48"/>
    </location>
</feature>
<evidence type="ECO:0000313" key="3">
    <source>
        <dbReference type="WBParaSite" id="SSTP_0001279300.1"/>
    </source>
</evidence>
<reference evidence="3" key="1">
    <citation type="submission" date="2015-08" db="UniProtKB">
        <authorList>
            <consortium name="WormBaseParasite"/>
        </authorList>
    </citation>
    <scope>IDENTIFICATION</scope>
</reference>
<protein>
    <submittedName>
        <fullName evidence="3 4">TNase-like domain-containing protein</fullName>
    </submittedName>
</protein>
<dbReference type="AlphaFoldDB" id="A0A0K0ETL7"/>
<keyword evidence="1" id="KW-0472">Membrane</keyword>
<evidence type="ECO:0000256" key="1">
    <source>
        <dbReference type="SAM" id="Phobius"/>
    </source>
</evidence>
<evidence type="ECO:0000313" key="2">
    <source>
        <dbReference type="Proteomes" id="UP000035681"/>
    </source>
</evidence>
<dbReference type="WBParaSite" id="SSTP_0001279300.1">
    <property type="protein sequence ID" value="SSTP_0001279300.1"/>
    <property type="gene ID" value="SSTP_0001279300"/>
</dbReference>
<dbReference type="InterPro" id="IPR042421">
    <property type="entry name" value="C3orf33-like"/>
</dbReference>
<dbReference type="WBParaSite" id="TCONS_00016608.p1">
    <property type="protein sequence ID" value="TCONS_00016608.p1"/>
    <property type="gene ID" value="XLOC_011237"/>
</dbReference>
<dbReference type="STRING" id="6248.A0A0K0ETL7"/>
<keyword evidence="1" id="KW-1133">Transmembrane helix</keyword>
<dbReference type="GO" id="GO:0005615">
    <property type="term" value="C:extracellular space"/>
    <property type="evidence" value="ECO:0007669"/>
    <property type="project" value="TreeGrafter"/>
</dbReference>
<accession>A0A0K0ETL7</accession>
<sequence>MGQNSEDIVLEVPPLQNIHEKSLIDAYPSLIVRGGIIFTGLLSLGVYLKTSPSFRRFKHVNQIPKIFFDKEIVMKGIVKNISSTGKFNIEHLPLIKVPLINTSKGIKPINVNLAGVELSDDGINMITKNMKITNKIVNFKVIKPTLNDKNCVDGEIIVKTSPFTEVNLSQYLVRKGFAKIFKPTNEDHVKTIENNKVYANLIKNLLISEEIADKRGIGVWEKQSWVEDVQTISGNTVNYLKNSPLIKLSSSTGTILKNASYVIFVTLSTTYHTILATISYTKDGYVKLANIITKIANSYNKSTIRKNVK</sequence>
<keyword evidence="2" id="KW-1185">Reference proteome</keyword>